<gene>
    <name evidence="2" type="ORF">ORV05_35655</name>
</gene>
<dbReference type="InterPro" id="IPR024726">
    <property type="entry name" value="FhuF_C"/>
</dbReference>
<reference evidence="2" key="1">
    <citation type="submission" date="2022-11" db="EMBL/GenBank/DDBJ databases">
        <authorList>
            <person name="Mo P."/>
        </authorList>
    </citation>
    <scope>NUCLEOTIDE SEQUENCE</scope>
    <source>
        <strain evidence="2">HUAS 11-8</strain>
    </source>
</reference>
<feature type="domain" description="Ferric siderophore reductase C-terminal" evidence="1">
    <location>
        <begin position="225"/>
        <end position="245"/>
    </location>
</feature>
<dbReference type="EMBL" id="CP113836">
    <property type="protein sequence ID" value="WAL66119.1"/>
    <property type="molecule type" value="Genomic_DNA"/>
</dbReference>
<proteinExistence type="predicted"/>
<protein>
    <submittedName>
        <fullName evidence="2">(2Fe-2S)-binding protein</fullName>
    </submittedName>
</protein>
<sequence>MARVSARQQRVELHTDLSGTGEWLLCDALLADPARFGPWHKRLAEWLHHEYGQGPGRTAAGYVMTWYLRVPAYAAALLLHHERRVPSLRPADLAFRLGGQRPDPDGIALLGADFHCLPSDPGAALPEATVVPDERALAAVLRAGYAAHATRFVAAYTTVTRLGRRTLWAAATDALDTALWWAGLECGDEHGGVADAALVLGTRHPPFTSASTLRPAPEGGWRRSRESCCFSYLLPGRPECGGCPRLRAKE</sequence>
<dbReference type="Pfam" id="PF11575">
    <property type="entry name" value="FhuF_C"/>
    <property type="match status" value="1"/>
</dbReference>
<evidence type="ECO:0000313" key="2">
    <source>
        <dbReference type="EMBL" id="WAL66119.1"/>
    </source>
</evidence>
<evidence type="ECO:0000259" key="1">
    <source>
        <dbReference type="Pfam" id="PF11575"/>
    </source>
</evidence>
<evidence type="ECO:0000313" key="3">
    <source>
        <dbReference type="Proteomes" id="UP001163203"/>
    </source>
</evidence>
<organism evidence="2 3">
    <name type="scientific">Amycolatopsis cynarae</name>
    <dbReference type="NCBI Taxonomy" id="2995223"/>
    <lineage>
        <taxon>Bacteria</taxon>
        <taxon>Bacillati</taxon>
        <taxon>Actinomycetota</taxon>
        <taxon>Actinomycetes</taxon>
        <taxon>Pseudonocardiales</taxon>
        <taxon>Pseudonocardiaceae</taxon>
        <taxon>Amycolatopsis</taxon>
    </lineage>
</organism>
<keyword evidence="3" id="KW-1185">Reference proteome</keyword>
<dbReference type="RefSeq" id="WP_268756257.1">
    <property type="nucleotide sequence ID" value="NZ_CP113836.1"/>
</dbReference>
<accession>A0ABY7B2D0</accession>
<name>A0ABY7B2D0_9PSEU</name>
<dbReference type="Proteomes" id="UP001163203">
    <property type="component" value="Chromosome"/>
</dbReference>